<evidence type="ECO:0000256" key="2">
    <source>
        <dbReference type="ARBA" id="ARBA00022746"/>
    </source>
</evidence>
<dbReference type="GO" id="GO:0016117">
    <property type="term" value="P:carotenoid biosynthetic process"/>
    <property type="evidence" value="ECO:0007669"/>
    <property type="project" value="UniProtKB-KW"/>
</dbReference>
<evidence type="ECO:0000256" key="5">
    <source>
        <dbReference type="SAM" id="Phobius"/>
    </source>
</evidence>
<evidence type="ECO:0000313" key="8">
    <source>
        <dbReference type="Proteomes" id="UP000245768"/>
    </source>
</evidence>
<evidence type="ECO:0000259" key="6">
    <source>
        <dbReference type="Pfam" id="PF01593"/>
    </source>
</evidence>
<dbReference type="Proteomes" id="UP000245768">
    <property type="component" value="Unassembled WGS sequence"/>
</dbReference>
<dbReference type="OrthoDB" id="7777654at2759"/>
<dbReference type="InterPro" id="IPR002937">
    <property type="entry name" value="Amino_oxidase"/>
</dbReference>
<evidence type="ECO:0000313" key="7">
    <source>
        <dbReference type="EMBL" id="PWN87345.1"/>
    </source>
</evidence>
<feature type="transmembrane region" description="Helical" evidence="5">
    <location>
        <begin position="551"/>
        <end position="572"/>
    </location>
</feature>
<dbReference type="GeneID" id="37045227"/>
<sequence length="573" mass="63725">MANTSSSRKHVIVIGAGVGGAALAARLAHRGYKVTVVEKHSQLGGRCSLLQSDRHRWDVGPSLYLMPELFESFFSSLGLNIDDYVSLERCEPSYKVHFAPPKSARGPVEPLELSTSLPKLGPALARYEGPAGNDDALGSFLAFLKEAGDHYEESVRYVLLKDWNHLLPALMRWDMYPMLLRTRVLRIWSTAWRRACHYFRSDEVRRAMTFSSMYMGMSPFEAPATYTLLQYAEYAKGVFYPIGGFQTVVAAFAKVAVQFGARFIYDATVTRITLAGDEGPEEDEVEKMLVSDTKRPKTSRVKGVELADGTKIEADAVVSNADLIWTYNNLLPPSSYAKRLRGKKQTCSSISFYWGLSEVVEELGMHNIFLAQDYRESFDEIFKDGKVPTEPSFYVNVPSRVDPSAAPRGGDTMVILVPCGPIASSNAPEGYKDKASFEAIKTKVRAQVLAVLQSRIGRDISALIREEHVMDPWDWREKYGLWNGSILGLSHCVSQVLWFRPSNQHETLRNMFFVGASAMPGTGVPVVCAGSGIVADKVDQYFQNNSAPQSYIAAVFSLLSLFISMSLMYLVLL</sequence>
<proteinExistence type="inferred from homology"/>
<dbReference type="InterPro" id="IPR014105">
    <property type="entry name" value="Carotenoid/retinoid_OxRdtase"/>
</dbReference>
<evidence type="ECO:0000256" key="4">
    <source>
        <dbReference type="RuleBase" id="RU362075"/>
    </source>
</evidence>
<keyword evidence="5" id="KW-1133">Transmembrane helix</keyword>
<protein>
    <submittedName>
        <fullName evidence="7">Phytoene desaturase</fullName>
    </submittedName>
</protein>
<dbReference type="SUPFAM" id="SSF51905">
    <property type="entry name" value="FAD/NAD(P)-binding domain"/>
    <property type="match status" value="1"/>
</dbReference>
<dbReference type="EMBL" id="KZ819640">
    <property type="protein sequence ID" value="PWN87345.1"/>
    <property type="molecule type" value="Genomic_DNA"/>
</dbReference>
<comment type="pathway">
    <text evidence="1 4">Carotenoid biosynthesis.</text>
</comment>
<organism evidence="7 8">
    <name type="scientific">Acaromyces ingoldii</name>
    <dbReference type="NCBI Taxonomy" id="215250"/>
    <lineage>
        <taxon>Eukaryota</taxon>
        <taxon>Fungi</taxon>
        <taxon>Dikarya</taxon>
        <taxon>Basidiomycota</taxon>
        <taxon>Ustilaginomycotina</taxon>
        <taxon>Exobasidiomycetes</taxon>
        <taxon>Exobasidiales</taxon>
        <taxon>Cryptobasidiaceae</taxon>
        <taxon>Acaromyces</taxon>
    </lineage>
</organism>
<dbReference type="PANTHER" id="PTHR43734:SF1">
    <property type="entry name" value="PHYTOENE DESATURASE"/>
    <property type="match status" value="1"/>
</dbReference>
<dbReference type="STRING" id="215250.A0A316YI04"/>
<comment type="similarity">
    <text evidence="4">Belongs to the carotenoid/retinoid oxidoreductase family.</text>
</comment>
<keyword evidence="3 4" id="KW-0560">Oxidoreductase</keyword>
<dbReference type="InParanoid" id="A0A316YI04"/>
<accession>A0A316YI04</accession>
<dbReference type="NCBIfam" id="TIGR02734">
    <property type="entry name" value="crtI_fam"/>
    <property type="match status" value="1"/>
</dbReference>
<keyword evidence="2 4" id="KW-0125">Carotenoid biosynthesis</keyword>
<keyword evidence="5" id="KW-0472">Membrane</keyword>
<gene>
    <name evidence="7" type="ORF">FA10DRAFT_276321</name>
</gene>
<evidence type="ECO:0000256" key="3">
    <source>
        <dbReference type="ARBA" id="ARBA00023002"/>
    </source>
</evidence>
<name>A0A316YI04_9BASI</name>
<dbReference type="AlphaFoldDB" id="A0A316YI04"/>
<keyword evidence="5" id="KW-0812">Transmembrane</keyword>
<dbReference type="RefSeq" id="XP_025374543.1">
    <property type="nucleotide sequence ID" value="XM_025523311.1"/>
</dbReference>
<keyword evidence="8" id="KW-1185">Reference proteome</keyword>
<feature type="domain" description="Amine oxidase" evidence="6">
    <location>
        <begin position="22"/>
        <end position="323"/>
    </location>
</feature>
<dbReference type="InterPro" id="IPR036188">
    <property type="entry name" value="FAD/NAD-bd_sf"/>
</dbReference>
<reference evidence="7 8" key="1">
    <citation type="journal article" date="2018" name="Mol. Biol. Evol.">
        <title>Broad Genomic Sampling Reveals a Smut Pathogenic Ancestry of the Fungal Clade Ustilaginomycotina.</title>
        <authorList>
            <person name="Kijpornyongpan T."/>
            <person name="Mondo S.J."/>
            <person name="Barry K."/>
            <person name="Sandor L."/>
            <person name="Lee J."/>
            <person name="Lipzen A."/>
            <person name="Pangilinan J."/>
            <person name="LaButti K."/>
            <person name="Hainaut M."/>
            <person name="Henrissat B."/>
            <person name="Grigoriev I.V."/>
            <person name="Spatafora J.W."/>
            <person name="Aime M.C."/>
        </authorList>
    </citation>
    <scope>NUCLEOTIDE SEQUENCE [LARGE SCALE GENOMIC DNA]</scope>
    <source>
        <strain evidence="7 8">MCA 4198</strain>
    </source>
</reference>
<dbReference type="GO" id="GO:0016491">
    <property type="term" value="F:oxidoreductase activity"/>
    <property type="evidence" value="ECO:0007669"/>
    <property type="project" value="UniProtKB-KW"/>
</dbReference>
<dbReference type="Gene3D" id="3.50.50.60">
    <property type="entry name" value="FAD/NAD(P)-binding domain"/>
    <property type="match status" value="2"/>
</dbReference>
<evidence type="ECO:0000256" key="1">
    <source>
        <dbReference type="ARBA" id="ARBA00004829"/>
    </source>
</evidence>
<dbReference type="Pfam" id="PF01593">
    <property type="entry name" value="Amino_oxidase"/>
    <property type="match status" value="1"/>
</dbReference>
<dbReference type="PANTHER" id="PTHR43734">
    <property type="entry name" value="PHYTOENE DESATURASE"/>
    <property type="match status" value="1"/>
</dbReference>